<evidence type="ECO:0000313" key="3">
    <source>
        <dbReference type="Proteomes" id="UP000063434"/>
    </source>
</evidence>
<name>A0A120G4P8_PSEFL</name>
<dbReference type="AlphaFoldDB" id="A0A120G4P8"/>
<evidence type="ECO:0000259" key="1">
    <source>
        <dbReference type="Pfam" id="PF14082"/>
    </source>
</evidence>
<reference evidence="2 3" key="1">
    <citation type="submission" date="2015-05" db="EMBL/GenBank/DDBJ databases">
        <title>A genomic and transcriptomic approach to investigate the blue pigment phenotype in Pseudomonas fluorescens.</title>
        <authorList>
            <person name="Andreani N.A."/>
            <person name="Cardazzo B."/>
        </authorList>
    </citation>
    <scope>NUCLEOTIDE SEQUENCE [LARGE SCALE GENOMIC DNA]</scope>
    <source>
        <strain evidence="2 3">Ps_40</strain>
    </source>
</reference>
<protein>
    <recommendedName>
        <fullName evidence="1">Shedu protein SduA C-terminal domain-containing protein</fullName>
    </recommendedName>
</protein>
<accession>A0A120G4P8</accession>
<dbReference type="Pfam" id="PF14082">
    <property type="entry name" value="SduA_C"/>
    <property type="match status" value="1"/>
</dbReference>
<dbReference type="InterPro" id="IPR025359">
    <property type="entry name" value="SduA_C"/>
</dbReference>
<dbReference type="Proteomes" id="UP000063434">
    <property type="component" value="Unassembled WGS sequence"/>
</dbReference>
<organism evidence="2 3">
    <name type="scientific">Pseudomonas fluorescens</name>
    <dbReference type="NCBI Taxonomy" id="294"/>
    <lineage>
        <taxon>Bacteria</taxon>
        <taxon>Pseudomonadati</taxon>
        <taxon>Pseudomonadota</taxon>
        <taxon>Gammaproteobacteria</taxon>
        <taxon>Pseudomonadales</taxon>
        <taxon>Pseudomonadaceae</taxon>
        <taxon>Pseudomonas</taxon>
    </lineage>
</organism>
<comment type="caution">
    <text evidence="2">The sequence shown here is derived from an EMBL/GenBank/DDBJ whole genome shotgun (WGS) entry which is preliminary data.</text>
</comment>
<feature type="domain" description="Shedu protein SduA C-terminal" evidence="1">
    <location>
        <begin position="308"/>
        <end position="465"/>
    </location>
</feature>
<dbReference type="EMBL" id="LCYC01000008">
    <property type="protein sequence ID" value="KWV82901.1"/>
    <property type="molecule type" value="Genomic_DNA"/>
</dbReference>
<sequence length="493" mass="55535">MPSMRPSQYAMQQRVDGGPFLRFDHGEARGLSEGELEELESGEYNENDFYGPTLVFYSDVPLLDNGSGWHLLLMVTSEYLTIYPINARSEHSEYGKPKYDTIQSIVVTRPVFQEYPHPNNQDELEDLLGLLPVGLTKDWRYGLGFHYEYRYIIQALNDLEGIDTLFLHGGQGNFDAKIEGNHFCLGVAQLEKMERSLDRLTQRHQRETAADKKLVCYTGLLHKAAPELYPPRERKLPPDLLANLVALGSVAPRLSPKDQKQAVMLAQQSVSALAKSAPKTLYQLKSEIELITLGELIEVYRKMLESNAAENKWQRFLREHSFVLDMAFGYPVKMIAEQPYVGGKDIRGQGGQYSDFLMAAKATGNLALIEIKHPQHDLLGKAYRKTYVPSYELGGSVAQVISQRSVLQKNILGLSEDLDDRVHAHAVAAIVIIGRTPSKIGEQRAFEQYRNSLKDVLVITFDEMLGRLEGIHKALTPKLPVAHLPLSDEDLPF</sequence>
<proteinExistence type="predicted"/>
<gene>
    <name evidence="2" type="ORF">PFL603g_01054</name>
</gene>
<dbReference type="PATRIC" id="fig|294.195.peg.1107"/>
<evidence type="ECO:0000313" key="2">
    <source>
        <dbReference type="EMBL" id="KWV82901.1"/>
    </source>
</evidence>
<dbReference type="RefSeq" id="WP_060765771.1">
    <property type="nucleotide sequence ID" value="NZ_LCYC01000008.1"/>
</dbReference>